<evidence type="ECO:0000256" key="4">
    <source>
        <dbReference type="ARBA" id="ARBA00023136"/>
    </source>
</evidence>
<dbReference type="PANTHER" id="PTHR36985:SF1">
    <property type="entry name" value="TRANSLOCATION AND ASSEMBLY MODULE SUBUNIT TAMB"/>
    <property type="match status" value="1"/>
</dbReference>
<dbReference type="InterPro" id="IPR007452">
    <property type="entry name" value="TamB_C"/>
</dbReference>
<sequence>MRIKAIALLIIVFIAGLAVFSWWSTYSQTVFAELEGTLAAQLTNSLGTKVTIGQLHTAGLTSATVDDVTIFDKQGREMAAIKQVTVSYNVLALLRGQTTMDALKKITLSQAAIVLVEEADGTWNVACLKQEAKPDSPEFSGNVVLEQASIQVRSRKGQWDFDEIDGQFTIDGSQTVDAILTASHNASPLQIQGSLNNSKNSLWLTVKAEQLNPANYQALVPDGTELNFTAGLLKQVEVTVVKSPKGLRYAGKFGLDNLAAQVAGIPVEQAQGNVMFSNESVYILGSHALVASQPVTVLGKIGIAGDQPVFDLKVGSPGFDPTVINGNLPVTGIVKFEATVAGTLSDPVVAAKVTAAQGTVANYSLQTAKANLRFAGNILTFDNFSASMLGGQVQGQGEFDIVSSRYQLQLAGENLDAAAVQELPLELSGRGKVSLSVSGQGSDWQSMAGMAAVTLAAGNINGIPYNTMSTLIERSGNKTTVEYCNAALPTGYVAANGLLQGEQLTMKVSGQGIALQDIDDAIVKNSNFAGIVAFDGEITGTTAAPAIALTFDIANLKANEQVLGTATGKLTADCQQVTLNQVLLTDGPASHEVTGKILLTGSEPELNLAVISHAARAETFARMIMPELKVTGNVDHELSLTGPLSNPNFQGKIILTQGSLYGQLIAKAEGSYERKDGAVTVNNLDVVSLGTSIKLSGTVAADNSLHFAVNAQNVKLGRLRVNYPYPVIGKVNISGQVTGTVASPRLEGQLEAPLVLLNGQEIKNIFSHLTYQDGHATIRELHFAQGTGNYVFAGAADLNTKEIDGLLKVENGELAGILAIANIPERGIRGRLNGEIALNGSITNPDVLLRGAISRGQIKNYSLDSIDIDAELTNQIITINKFMGKQGVDGILVARGQADLNGAIDMEFGGRDIETGILPALFDTTVETKGKFSFNAQATGQTADPNVAVSLEIKDGSVANAEFDNLYGLFIYNQGSIHVNQLFLARGPYKASAYGVVPLKALNSQGRSKADITDRMDLKLRLDNADLSILPMLTKEVAWATGPTTGEISVGGTLAQPTLNGQLTVVKGAIKLADLNEPIQNVGVDIRFQDDTITINDFDGQMGGGSYALNGSARLNGLALDHYNLKLSLDHLGIKHKYFAGPLDGVVSLTSEKGKPQLSGKLTIEDATVNIPAVPEGGELAWDTGLDVELVIGNKVRMYNPYLYDFLAAGKVKFSGTLQKPRAAGRIEARRGTVKYLTNRFNIESGSAEFTQYDSIIPIIKVKANAKLQRTRIDLVINGPATAMDLTLTSDPAMSQQEIMSILTLSGGDFSKSNSQARHDSVLGHDQLVNLLNTGLQMRFIAEIENSMQNALGVDEFRLAKSSIFDTYSSRESQDNSDSSFQGYNLEIGKYLTDKLLLSYTMDLDQQKNSVSLRYDLNKRLSVGGTFGGTNNGLFIIETRTNF</sequence>
<keyword evidence="7" id="KW-1185">Reference proteome</keyword>
<evidence type="ECO:0000256" key="3">
    <source>
        <dbReference type="ARBA" id="ARBA00022989"/>
    </source>
</evidence>
<comment type="subcellular location">
    <subcellularLocation>
        <location evidence="1">Membrane</location>
        <topology evidence="1">Single-pass membrane protein</topology>
    </subcellularLocation>
</comment>
<keyword evidence="3" id="KW-1133">Transmembrane helix</keyword>
<keyword evidence="2" id="KW-0812">Transmembrane</keyword>
<accession>A0A0U1KT40</accession>
<dbReference type="RefSeq" id="WP_021169328.1">
    <property type="nucleotide sequence ID" value="NZ_CTRP01000003.1"/>
</dbReference>
<evidence type="ECO:0000256" key="1">
    <source>
        <dbReference type="ARBA" id="ARBA00004167"/>
    </source>
</evidence>
<dbReference type="GO" id="GO:0009306">
    <property type="term" value="P:protein secretion"/>
    <property type="evidence" value="ECO:0007669"/>
    <property type="project" value="InterPro"/>
</dbReference>
<dbReference type="GO" id="GO:0005886">
    <property type="term" value="C:plasma membrane"/>
    <property type="evidence" value="ECO:0007669"/>
    <property type="project" value="InterPro"/>
</dbReference>
<proteinExistence type="predicted"/>
<evidence type="ECO:0000259" key="5">
    <source>
        <dbReference type="Pfam" id="PF04357"/>
    </source>
</evidence>
<dbReference type="Proteomes" id="UP000049855">
    <property type="component" value="Unassembled WGS sequence"/>
</dbReference>
<name>A0A0U1KT40_9FIRM</name>
<evidence type="ECO:0000256" key="2">
    <source>
        <dbReference type="ARBA" id="ARBA00022692"/>
    </source>
</evidence>
<dbReference type="GO" id="GO:0097347">
    <property type="term" value="C:TAM protein secretion complex"/>
    <property type="evidence" value="ECO:0007669"/>
    <property type="project" value="TreeGrafter"/>
</dbReference>
<dbReference type="Pfam" id="PF04357">
    <property type="entry name" value="TamB"/>
    <property type="match status" value="1"/>
</dbReference>
<protein>
    <recommendedName>
        <fullName evidence="5">Translocation and assembly module TamB C-terminal domain-containing protein</fullName>
    </recommendedName>
</protein>
<dbReference type="EMBL" id="CTRP01000003">
    <property type="protein sequence ID" value="CQR70600.1"/>
    <property type="molecule type" value="Genomic_DNA"/>
</dbReference>
<organism evidence="6 7">
    <name type="scientific">Sporomusa ovata</name>
    <dbReference type="NCBI Taxonomy" id="2378"/>
    <lineage>
        <taxon>Bacteria</taxon>
        <taxon>Bacillati</taxon>
        <taxon>Bacillota</taxon>
        <taxon>Negativicutes</taxon>
        <taxon>Selenomonadales</taxon>
        <taxon>Sporomusaceae</taxon>
        <taxon>Sporomusa</taxon>
    </lineage>
</organism>
<dbReference type="PANTHER" id="PTHR36985">
    <property type="entry name" value="TRANSLOCATION AND ASSEMBLY MODULE SUBUNIT TAMB"/>
    <property type="match status" value="1"/>
</dbReference>
<feature type="domain" description="Translocation and assembly module TamB C-terminal" evidence="5">
    <location>
        <begin position="1098"/>
        <end position="1430"/>
    </location>
</feature>
<reference evidence="7" key="1">
    <citation type="submission" date="2015-03" db="EMBL/GenBank/DDBJ databases">
        <authorList>
            <person name="Nijsse Bart"/>
        </authorList>
    </citation>
    <scope>NUCLEOTIDE SEQUENCE [LARGE SCALE GENOMIC DNA]</scope>
</reference>
<keyword evidence="4" id="KW-0472">Membrane</keyword>
<evidence type="ECO:0000313" key="7">
    <source>
        <dbReference type="Proteomes" id="UP000049855"/>
    </source>
</evidence>
<evidence type="ECO:0000313" key="6">
    <source>
        <dbReference type="EMBL" id="CQR70600.1"/>
    </source>
</evidence>
<gene>
    <name evidence="6" type="ORF">SpAn4DRAFT_1569</name>
</gene>